<evidence type="ECO:0000256" key="9">
    <source>
        <dbReference type="ARBA" id="ARBA00023180"/>
    </source>
</evidence>
<dbReference type="PANTHER" id="PTHR14647:SF85">
    <property type="entry name" value="GALACTOSYLCERAMIDE SULFOTRANSFERASE-LIKE"/>
    <property type="match status" value="1"/>
</dbReference>
<dbReference type="InterPro" id="IPR009729">
    <property type="entry name" value="Gal-3-0_sulfotransfrase"/>
</dbReference>
<evidence type="ECO:0000313" key="11">
    <source>
        <dbReference type="Proteomes" id="UP001652625"/>
    </source>
</evidence>
<keyword evidence="6 10" id="KW-1133">Transmembrane helix</keyword>
<keyword evidence="4 10" id="KW-0812">Transmembrane</keyword>
<dbReference type="Proteomes" id="UP001652625">
    <property type="component" value="Chromosome 06"/>
</dbReference>
<evidence type="ECO:0000256" key="8">
    <source>
        <dbReference type="ARBA" id="ARBA00023136"/>
    </source>
</evidence>
<evidence type="ECO:0000256" key="5">
    <source>
        <dbReference type="ARBA" id="ARBA00022968"/>
    </source>
</evidence>
<dbReference type="SUPFAM" id="SSF52540">
    <property type="entry name" value="P-loop containing nucleoside triphosphate hydrolases"/>
    <property type="match status" value="1"/>
</dbReference>
<evidence type="ECO:0000256" key="2">
    <source>
        <dbReference type="ARBA" id="ARBA00008124"/>
    </source>
</evidence>
<evidence type="ECO:0000313" key="12">
    <source>
        <dbReference type="RefSeq" id="XP_065655668.1"/>
    </source>
</evidence>
<dbReference type="GeneID" id="100209212"/>
<feature type="transmembrane region" description="Helical" evidence="10">
    <location>
        <begin position="12"/>
        <end position="30"/>
    </location>
</feature>
<evidence type="ECO:0000256" key="3">
    <source>
        <dbReference type="ARBA" id="ARBA00022679"/>
    </source>
</evidence>
<comment type="subcellular location">
    <subcellularLocation>
        <location evidence="1">Golgi apparatus membrane</location>
        <topology evidence="1">Single-pass type II membrane protein</topology>
    </subcellularLocation>
</comment>
<evidence type="ECO:0000256" key="6">
    <source>
        <dbReference type="ARBA" id="ARBA00022989"/>
    </source>
</evidence>
<dbReference type="Gene3D" id="3.40.50.300">
    <property type="entry name" value="P-loop containing nucleotide triphosphate hydrolases"/>
    <property type="match status" value="1"/>
</dbReference>
<keyword evidence="7" id="KW-0333">Golgi apparatus</keyword>
<accession>A0ABM4C297</accession>
<keyword evidence="11" id="KW-1185">Reference proteome</keyword>
<dbReference type="RefSeq" id="XP_065655668.1">
    <property type="nucleotide sequence ID" value="XM_065799596.1"/>
</dbReference>
<dbReference type="Pfam" id="PF06990">
    <property type="entry name" value="Gal-3-0_sulfotr"/>
    <property type="match status" value="1"/>
</dbReference>
<organism evidence="11 12">
    <name type="scientific">Hydra vulgaris</name>
    <name type="common">Hydra</name>
    <name type="synonym">Hydra attenuata</name>
    <dbReference type="NCBI Taxonomy" id="6087"/>
    <lineage>
        <taxon>Eukaryota</taxon>
        <taxon>Metazoa</taxon>
        <taxon>Cnidaria</taxon>
        <taxon>Hydrozoa</taxon>
        <taxon>Hydroidolina</taxon>
        <taxon>Anthoathecata</taxon>
        <taxon>Aplanulata</taxon>
        <taxon>Hydridae</taxon>
        <taxon>Hydra</taxon>
    </lineage>
</organism>
<evidence type="ECO:0000256" key="1">
    <source>
        <dbReference type="ARBA" id="ARBA00004323"/>
    </source>
</evidence>
<dbReference type="PANTHER" id="PTHR14647">
    <property type="entry name" value="GALACTOSE-3-O-SULFOTRANSFERASE"/>
    <property type="match status" value="1"/>
</dbReference>
<name>A0ABM4C297_HYDVU</name>
<comment type="similarity">
    <text evidence="2">Belongs to the galactose-3-O-sulfotransferase family.</text>
</comment>
<keyword evidence="5" id="KW-0735">Signal-anchor</keyword>
<protein>
    <submittedName>
        <fullName evidence="12">Uncharacterized protein LOC100209212 isoform X1</fullName>
    </submittedName>
</protein>
<proteinExistence type="inferred from homology"/>
<keyword evidence="8 10" id="KW-0472">Membrane</keyword>
<evidence type="ECO:0000256" key="7">
    <source>
        <dbReference type="ARBA" id="ARBA00023034"/>
    </source>
</evidence>
<reference evidence="12" key="1">
    <citation type="submission" date="2025-08" db="UniProtKB">
        <authorList>
            <consortium name="RefSeq"/>
        </authorList>
    </citation>
    <scope>IDENTIFICATION</scope>
</reference>
<sequence>MRIKRKTDQLTMVVLLVICAWSFTTMYFLWRRTRKKEIFKKSEFREWLIYPQWNNLTNRAEQIKIIAERTRVKIYKSHNVLKHSKKLKMKSPRKNMIDFGREDLEVEGVDDYIFWYENFINNGNQLPILPRQQKCKKPLQDVAFLKTHYTGSDVITNILNRYGDLNNLNVALPTDGLSTFFWPLRFQWKYIDITLLNGSLPNIIANHARYNNDVMDNILNPNSVYITIIRDPVRQLETTFNNLEFGALLEIEEKEDQLKMFLKNPKMYIQGVIQKNRFKDSLNLIKNGQFFDLGLATTDYHKKNVIKSTIQELYEKFTLVLIYEYLDESLVMLKRKLCWQLDDILYLRFQHKNQNAKNRIAVSDELSEMIMSWNKADASLYEFFNRTLWEEIRFEGEDFQKELKQFKETLKQIELDCIGDTITNNQFILEEIPSEKQPSNYYFEVNNREANNGDTFLNFENRKTFSKLQRKLNRKKIRLKSILNIPYFKSRHVELQSRSTNTSNISELDAQNKTEITSKKENFISNKRQKDEVVKKNNLISDKTINSQHTDVNNNYEIEKTEEKTDLNDQKIKTSIYKKHFNHEGSGKEPPTQANIINILNKQATRWNHYFCKKLLMTEIEYLEYLRKKHANSKIHAAK</sequence>
<evidence type="ECO:0000256" key="10">
    <source>
        <dbReference type="SAM" id="Phobius"/>
    </source>
</evidence>
<evidence type="ECO:0000256" key="4">
    <source>
        <dbReference type="ARBA" id="ARBA00022692"/>
    </source>
</evidence>
<dbReference type="InterPro" id="IPR027417">
    <property type="entry name" value="P-loop_NTPase"/>
</dbReference>
<keyword evidence="9" id="KW-0325">Glycoprotein</keyword>
<keyword evidence="3" id="KW-0808">Transferase</keyword>
<gene>
    <name evidence="12" type="primary">LOC100209212</name>
</gene>